<evidence type="ECO:0000256" key="2">
    <source>
        <dbReference type="ARBA" id="ARBA00022801"/>
    </source>
</evidence>
<dbReference type="KEGG" id="mgk:FSB76_10475"/>
<dbReference type="RefSeq" id="WP_147053525.1">
    <property type="nucleotide sequence ID" value="NZ_CP042437.1"/>
</dbReference>
<evidence type="ECO:0000313" key="12">
    <source>
        <dbReference type="EMBL" id="QEC76349.1"/>
    </source>
</evidence>
<comment type="catalytic activity">
    <reaction evidence="9">
        <text>NAD(+) + H2O = ADP-D-ribose + nicotinamide + H(+)</text>
        <dbReference type="Rhea" id="RHEA:16301"/>
        <dbReference type="ChEBI" id="CHEBI:15377"/>
        <dbReference type="ChEBI" id="CHEBI:15378"/>
        <dbReference type="ChEBI" id="CHEBI:17154"/>
        <dbReference type="ChEBI" id="CHEBI:57540"/>
        <dbReference type="ChEBI" id="CHEBI:57967"/>
        <dbReference type="EC" id="3.2.2.5"/>
    </reaction>
</comment>
<keyword evidence="13" id="KW-1185">Reference proteome</keyword>
<gene>
    <name evidence="12" type="ORF">FSB76_10475</name>
</gene>
<evidence type="ECO:0000256" key="1">
    <source>
        <dbReference type="ARBA" id="ARBA00022741"/>
    </source>
</evidence>
<evidence type="ECO:0000259" key="10">
    <source>
        <dbReference type="Pfam" id="PF10137"/>
    </source>
</evidence>
<evidence type="ECO:0000259" key="11">
    <source>
        <dbReference type="Pfam" id="PF20300"/>
    </source>
</evidence>
<comment type="similarity">
    <text evidence="4">In the C-terminal section; belongs to the bacterial STING family.</text>
</comment>
<sequence>MKPKLFIGSSAEALSIARGLQALLTSDFDVKVWDAAFIAGEFFLERLQKELFITDYALFIIAPDDKINKRGADGFITRDNVIFELGMFVGALGLKKAYFIVAEIVQDGVKISPTIPSDLDGIKKTKIKLDADADGVILNNDNNSQAMHTAADAIGKLLKVKKGLTLNLLPSTSLAIGYYRNFILQACKELSLKADFEVAGKQHDLTRDAFDFYIVIPDKGQSASHAAYEKFVRDTKLNHIQIKPSNPDARPYPFFIQSDLKNGRLQLYDYPTTLRASSDAIQLVMPANTDEDEIEELELKEIANFKATLEFLLKKPDAAGYRDNIHLVTATQIANTQ</sequence>
<keyword evidence="3" id="KW-0051">Antiviral defense</keyword>
<evidence type="ECO:0000256" key="4">
    <source>
        <dbReference type="ARBA" id="ARBA00034315"/>
    </source>
</evidence>
<feature type="domain" description="Prokaryotic STING" evidence="11">
    <location>
        <begin position="170"/>
        <end position="310"/>
    </location>
</feature>
<dbReference type="AlphaFoldDB" id="A0A5B8VY27"/>
<evidence type="ECO:0000256" key="6">
    <source>
        <dbReference type="ARBA" id="ARBA00034339"/>
    </source>
</evidence>
<evidence type="ECO:0000256" key="9">
    <source>
        <dbReference type="ARBA" id="ARBA00049230"/>
    </source>
</evidence>
<proteinExistence type="inferred from homology"/>
<accession>A0A5B8VY27</accession>
<dbReference type="CDD" id="cd22659">
    <property type="entry name" value="STING_bact-like"/>
    <property type="match status" value="1"/>
</dbReference>
<dbReference type="GO" id="GO:0051607">
    <property type="term" value="P:defense response to virus"/>
    <property type="evidence" value="ECO:0007669"/>
    <property type="project" value="UniProtKB-KW"/>
</dbReference>
<evidence type="ECO:0000256" key="7">
    <source>
        <dbReference type="ARBA" id="ARBA00034355"/>
    </source>
</evidence>
<reference evidence="12 13" key="1">
    <citation type="journal article" date="2013" name="J. Microbiol.">
        <title>Mucilaginibacter ginsenosidivorax sp. nov., with ginsenoside converting activity isolated from sediment.</title>
        <authorList>
            <person name="Kim J.K."/>
            <person name="Choi T.E."/>
            <person name="Liu Q.M."/>
            <person name="Park H.Y."/>
            <person name="Yi T.H."/>
            <person name="Yoon M.H."/>
            <person name="Kim S.C."/>
            <person name="Im W.T."/>
        </authorList>
    </citation>
    <scope>NUCLEOTIDE SEQUENCE [LARGE SCALE GENOMIC DNA]</scope>
    <source>
        <strain evidence="12 13">KHI28</strain>
    </source>
</reference>
<keyword evidence="2" id="KW-0378">Hydrolase</keyword>
<dbReference type="GO" id="GO:0003953">
    <property type="term" value="F:NAD+ nucleosidase activity"/>
    <property type="evidence" value="ECO:0007669"/>
    <property type="project" value="UniProtKB-EC"/>
</dbReference>
<organism evidence="12 13">
    <name type="scientific">Mucilaginibacter ginsenosidivorax</name>
    <dbReference type="NCBI Taxonomy" id="862126"/>
    <lineage>
        <taxon>Bacteria</taxon>
        <taxon>Pseudomonadati</taxon>
        <taxon>Bacteroidota</taxon>
        <taxon>Sphingobacteriia</taxon>
        <taxon>Sphingobacteriales</taxon>
        <taxon>Sphingobacteriaceae</taxon>
        <taxon>Mucilaginibacter</taxon>
    </lineage>
</organism>
<evidence type="ECO:0000256" key="8">
    <source>
        <dbReference type="ARBA" id="ARBA00034366"/>
    </source>
</evidence>
<dbReference type="Pfam" id="PF20300">
    <property type="entry name" value="prok_STING"/>
    <property type="match status" value="1"/>
</dbReference>
<evidence type="ECO:0000256" key="3">
    <source>
        <dbReference type="ARBA" id="ARBA00023118"/>
    </source>
</evidence>
<name>A0A5B8VY27_9SPHI</name>
<dbReference type="EC" id="3.2.2.5" evidence="5"/>
<dbReference type="InterPro" id="IPR046876">
    <property type="entry name" value="Prok_STING"/>
</dbReference>
<dbReference type="Pfam" id="PF10137">
    <property type="entry name" value="CAP12-PCTIR_TIR"/>
    <property type="match status" value="1"/>
</dbReference>
<dbReference type="GO" id="GO:0050135">
    <property type="term" value="F:NADP+ nucleosidase activity"/>
    <property type="evidence" value="ECO:0007669"/>
    <property type="project" value="InterPro"/>
</dbReference>
<dbReference type="EMBL" id="CP042437">
    <property type="protein sequence ID" value="QEC76349.1"/>
    <property type="molecule type" value="Genomic_DNA"/>
</dbReference>
<protein>
    <recommendedName>
        <fullName evidence="6">CD-NTase-associated protein 12</fullName>
        <ecNumber evidence="5">3.2.2.5</ecNumber>
    </recommendedName>
    <alternativeName>
        <fullName evidence="7">NAD(+) hydrolase</fullName>
    </alternativeName>
    <alternativeName>
        <fullName evidence="8">TIR-STING</fullName>
    </alternativeName>
</protein>
<dbReference type="InterPro" id="IPR019302">
    <property type="entry name" value="CAP12/PCTIR_TIR_dom"/>
</dbReference>
<evidence type="ECO:0000313" key="13">
    <source>
        <dbReference type="Proteomes" id="UP000321362"/>
    </source>
</evidence>
<evidence type="ECO:0000256" key="5">
    <source>
        <dbReference type="ARBA" id="ARBA00034327"/>
    </source>
</evidence>
<dbReference type="Proteomes" id="UP000321362">
    <property type="component" value="Chromosome"/>
</dbReference>
<feature type="domain" description="CD-NTase-associated protein 12/Pycsar effector protein TIR" evidence="10">
    <location>
        <begin position="4"/>
        <end position="126"/>
    </location>
</feature>
<dbReference type="GO" id="GO:0000166">
    <property type="term" value="F:nucleotide binding"/>
    <property type="evidence" value="ECO:0007669"/>
    <property type="project" value="UniProtKB-KW"/>
</dbReference>
<dbReference type="OrthoDB" id="5497289at2"/>
<keyword evidence="1" id="KW-0547">Nucleotide-binding</keyword>